<evidence type="ECO:0000256" key="2">
    <source>
        <dbReference type="ARBA" id="ARBA00022723"/>
    </source>
</evidence>
<reference evidence="10" key="1">
    <citation type="journal article" date="2016" name="Ticks Tick Borne Dis.">
        <title>De novo assembly and annotation of the salivary gland transcriptome of Rhipicephalus appendiculatus male and female ticks during blood feeding.</title>
        <authorList>
            <person name="de Castro M.H."/>
            <person name="de Klerk D."/>
            <person name="Pienaar R."/>
            <person name="Latif A.A."/>
            <person name="Rees D.J."/>
            <person name="Mans B.J."/>
        </authorList>
    </citation>
    <scope>NUCLEOTIDE SEQUENCE</scope>
    <source>
        <tissue evidence="10">Salivary glands</tissue>
    </source>
</reference>
<evidence type="ECO:0000259" key="8">
    <source>
        <dbReference type="PROSITE" id="PS50020"/>
    </source>
</evidence>
<dbReference type="PANTHER" id="PTHR13173:SF10">
    <property type="entry name" value="WW DOMAIN-BINDING PROTEIN 4"/>
    <property type="match status" value="1"/>
</dbReference>
<feature type="coiled-coil region" evidence="6">
    <location>
        <begin position="54"/>
        <end position="112"/>
    </location>
</feature>
<dbReference type="SMART" id="SM00451">
    <property type="entry name" value="ZnF_U1"/>
    <property type="match status" value="1"/>
</dbReference>
<feature type="region of interest" description="Disordered" evidence="7">
    <location>
        <begin position="235"/>
        <end position="269"/>
    </location>
</feature>
<evidence type="ECO:0000256" key="3">
    <source>
        <dbReference type="ARBA" id="ARBA00022771"/>
    </source>
</evidence>
<dbReference type="Gene3D" id="3.30.160.60">
    <property type="entry name" value="Classic Zinc Finger"/>
    <property type="match status" value="1"/>
</dbReference>
<accession>A0A131YTW3</accession>
<dbReference type="GO" id="GO:0000398">
    <property type="term" value="P:mRNA splicing, via spliceosome"/>
    <property type="evidence" value="ECO:0007669"/>
    <property type="project" value="InterPro"/>
</dbReference>
<evidence type="ECO:0000256" key="1">
    <source>
        <dbReference type="ARBA" id="ARBA00004123"/>
    </source>
</evidence>
<organism evidence="10">
    <name type="scientific">Rhipicephalus appendiculatus</name>
    <name type="common">Brown ear tick</name>
    <dbReference type="NCBI Taxonomy" id="34631"/>
    <lineage>
        <taxon>Eukaryota</taxon>
        <taxon>Metazoa</taxon>
        <taxon>Ecdysozoa</taxon>
        <taxon>Arthropoda</taxon>
        <taxon>Chelicerata</taxon>
        <taxon>Arachnida</taxon>
        <taxon>Acari</taxon>
        <taxon>Parasitiformes</taxon>
        <taxon>Ixodida</taxon>
        <taxon>Ixodoidea</taxon>
        <taxon>Ixodidae</taxon>
        <taxon>Rhipicephalinae</taxon>
        <taxon>Rhipicephalus</taxon>
        <taxon>Rhipicephalus</taxon>
    </lineage>
</organism>
<dbReference type="Pfam" id="PF00397">
    <property type="entry name" value="WW"/>
    <property type="match status" value="1"/>
</dbReference>
<name>A0A131YTW3_RHIAP</name>
<dbReference type="EMBL" id="GEDV01006509">
    <property type="protein sequence ID" value="JAP82048.1"/>
    <property type="molecule type" value="Transcribed_RNA"/>
</dbReference>
<dbReference type="SUPFAM" id="SSF51045">
    <property type="entry name" value="WW domain"/>
    <property type="match status" value="1"/>
</dbReference>
<dbReference type="InterPro" id="IPR036236">
    <property type="entry name" value="Znf_C2H2_sf"/>
</dbReference>
<dbReference type="CDD" id="cd00201">
    <property type="entry name" value="WW"/>
    <property type="match status" value="1"/>
</dbReference>
<sequence>MADYWKSQPKKFCEACKCWFADNKASIDFHERGKNHQANVQKRITEIMKKGKKMQKAQQNYENIMDGINQAALQAFEKDVKTGGSKIDAYRYAAEEAKLKEKAAEKEQANLSAPAAPVVSWFEGVTEGGDTYYWNMETGESTWEKPECDYVPLSNQQEPSSESAQAEDDSSQEPDSSIGPAPKASPYGEWQVVRPKQAPKIDLQLPQKPEGVEEVVISVPSDAPTKMKFVEKTVGSLESEEGEDASSVFKKRKLGFHSKRNARQRTDDD</sequence>
<evidence type="ECO:0000256" key="5">
    <source>
        <dbReference type="ARBA" id="ARBA00023242"/>
    </source>
</evidence>
<evidence type="ECO:0000259" key="9">
    <source>
        <dbReference type="PROSITE" id="PS50171"/>
    </source>
</evidence>
<feature type="domain" description="Matrin-type" evidence="9">
    <location>
        <begin position="11"/>
        <end position="42"/>
    </location>
</feature>
<keyword evidence="2" id="KW-0479">Metal-binding</keyword>
<keyword evidence="5" id="KW-0539">Nucleus</keyword>
<dbReference type="PROSITE" id="PS50020">
    <property type="entry name" value="WW_DOMAIN_2"/>
    <property type="match status" value="1"/>
</dbReference>
<dbReference type="InterPro" id="IPR003604">
    <property type="entry name" value="Matrin/U1-like-C_Znf_C2H2"/>
</dbReference>
<dbReference type="Gene3D" id="2.20.70.10">
    <property type="match status" value="1"/>
</dbReference>
<evidence type="ECO:0000256" key="6">
    <source>
        <dbReference type="SAM" id="Coils"/>
    </source>
</evidence>
<keyword evidence="6" id="KW-0175">Coiled coil</keyword>
<comment type="subcellular location">
    <subcellularLocation>
        <location evidence="1">Nucleus</location>
    </subcellularLocation>
</comment>
<protein>
    <submittedName>
        <fullName evidence="10">WW domain-binding protein 4</fullName>
    </submittedName>
</protein>
<keyword evidence="4" id="KW-0862">Zinc</keyword>
<dbReference type="GO" id="GO:0003723">
    <property type="term" value="F:RNA binding"/>
    <property type="evidence" value="ECO:0007669"/>
    <property type="project" value="TreeGrafter"/>
</dbReference>
<dbReference type="PANTHER" id="PTHR13173">
    <property type="entry name" value="WW DOMAIN BINDING PROTEIN 4"/>
    <property type="match status" value="1"/>
</dbReference>
<evidence type="ECO:0000313" key="10">
    <source>
        <dbReference type="EMBL" id="JAP82048.1"/>
    </source>
</evidence>
<evidence type="ECO:0000256" key="4">
    <source>
        <dbReference type="ARBA" id="ARBA00022833"/>
    </source>
</evidence>
<dbReference type="GO" id="GO:0008270">
    <property type="term" value="F:zinc ion binding"/>
    <property type="evidence" value="ECO:0007669"/>
    <property type="project" value="UniProtKB-KW"/>
</dbReference>
<dbReference type="GO" id="GO:0071011">
    <property type="term" value="C:precatalytic spliceosome"/>
    <property type="evidence" value="ECO:0007669"/>
    <property type="project" value="TreeGrafter"/>
</dbReference>
<dbReference type="AlphaFoldDB" id="A0A131YTW3"/>
<dbReference type="InterPro" id="IPR001202">
    <property type="entry name" value="WW_dom"/>
</dbReference>
<dbReference type="InterPro" id="IPR040023">
    <property type="entry name" value="WBP4"/>
</dbReference>
<keyword evidence="3" id="KW-0863">Zinc-finger</keyword>
<evidence type="ECO:0000256" key="7">
    <source>
        <dbReference type="SAM" id="MobiDB-lite"/>
    </source>
</evidence>
<dbReference type="InterPro" id="IPR000690">
    <property type="entry name" value="Matrin/U1-C_Znf_C2H2"/>
</dbReference>
<feature type="compositionally biased region" description="Basic residues" evidence="7">
    <location>
        <begin position="249"/>
        <end position="263"/>
    </location>
</feature>
<feature type="domain" description="WW" evidence="8">
    <location>
        <begin position="121"/>
        <end position="148"/>
    </location>
</feature>
<dbReference type="PROSITE" id="PS01159">
    <property type="entry name" value="WW_DOMAIN_1"/>
    <property type="match status" value="1"/>
</dbReference>
<dbReference type="SMART" id="SM00456">
    <property type="entry name" value="WW"/>
    <property type="match status" value="1"/>
</dbReference>
<dbReference type="InterPro" id="IPR036020">
    <property type="entry name" value="WW_dom_sf"/>
</dbReference>
<dbReference type="SUPFAM" id="SSF57667">
    <property type="entry name" value="beta-beta-alpha zinc fingers"/>
    <property type="match status" value="1"/>
</dbReference>
<feature type="region of interest" description="Disordered" evidence="7">
    <location>
        <begin position="151"/>
        <end position="211"/>
    </location>
</feature>
<dbReference type="Pfam" id="PF06220">
    <property type="entry name" value="zf-U1"/>
    <property type="match status" value="1"/>
</dbReference>
<dbReference type="PROSITE" id="PS50171">
    <property type="entry name" value="ZF_MATRIN"/>
    <property type="match status" value="1"/>
</dbReference>
<proteinExistence type="predicted"/>
<dbReference type="InterPro" id="IPR013085">
    <property type="entry name" value="U1-CZ_Znf_C2H2"/>
</dbReference>